<evidence type="ECO:0000259" key="2">
    <source>
        <dbReference type="Pfam" id="PF01266"/>
    </source>
</evidence>
<accession>A0ABW3HDT4</accession>
<sequence>MTDVIVVGAGIIGASCALALARRGHDVLVIDRLAGAGYGSTSASSAVIRSYYSTIPATALAYESQFHWEDWPDFVEARPAEHLARYVRCGCLLFETAENARLAGPRRILDAVGVRYDRWDAETLTRALPGMALDSYAPPRRIDDTAFGMPNGRAIEGALFFPEAGYVDDPLAAARNLAAAAEARGARFRYKAEIAAIRTAGGRIQGVTLADGERIDAPLLVNAAGPHSGAINALAGAGRDMSVVIRPMATEVVHTPAPAGFLARPMVMADEDTGVYYRPETGAKLLIGSIEPACDPLLWTSADGPEPALTEQSTNQLWRAALRFPDLPIAARAQGYAALYDVASDWTPVYDRADVDGMFLAIGTSGNQFKNAPMAGEIVAALVAHHGDGAERPAPPPFRLPRIGQALDLGAFARRRAVLPGGGSVMG</sequence>
<dbReference type="SUPFAM" id="SSF51905">
    <property type="entry name" value="FAD/NAD(P)-binding domain"/>
    <property type="match status" value="1"/>
</dbReference>
<dbReference type="PANTHER" id="PTHR13847">
    <property type="entry name" value="SARCOSINE DEHYDROGENASE-RELATED"/>
    <property type="match status" value="1"/>
</dbReference>
<reference evidence="4" key="1">
    <citation type="journal article" date="2019" name="Int. J. Syst. Evol. Microbiol.">
        <title>The Global Catalogue of Microorganisms (GCM) 10K type strain sequencing project: providing services to taxonomists for standard genome sequencing and annotation.</title>
        <authorList>
            <consortium name="The Broad Institute Genomics Platform"/>
            <consortium name="The Broad Institute Genome Sequencing Center for Infectious Disease"/>
            <person name="Wu L."/>
            <person name="Ma J."/>
        </authorList>
    </citation>
    <scope>NUCLEOTIDE SEQUENCE [LARGE SCALE GENOMIC DNA]</scope>
    <source>
        <strain evidence="4">CCUG 62982</strain>
    </source>
</reference>
<proteinExistence type="predicted"/>
<dbReference type="EMBL" id="JBHTJG010000012">
    <property type="protein sequence ID" value="MFD0948363.1"/>
    <property type="molecule type" value="Genomic_DNA"/>
</dbReference>
<dbReference type="Gene3D" id="3.50.50.60">
    <property type="entry name" value="FAD/NAD(P)-binding domain"/>
    <property type="match status" value="1"/>
</dbReference>
<feature type="domain" description="FAD dependent oxidoreductase" evidence="2">
    <location>
        <begin position="3"/>
        <end position="382"/>
    </location>
</feature>
<dbReference type="PANTHER" id="PTHR13847:SF287">
    <property type="entry name" value="FAD-DEPENDENT OXIDOREDUCTASE DOMAIN-CONTAINING PROTEIN 1"/>
    <property type="match status" value="1"/>
</dbReference>
<dbReference type="InterPro" id="IPR006076">
    <property type="entry name" value="FAD-dep_OxRdtase"/>
</dbReference>
<dbReference type="Pfam" id="PF01266">
    <property type="entry name" value="DAO"/>
    <property type="match status" value="1"/>
</dbReference>
<keyword evidence="1 3" id="KW-0560">Oxidoreductase</keyword>
<gene>
    <name evidence="3" type="ORF">ACFQ1E_18645</name>
</gene>
<dbReference type="RefSeq" id="WP_264946307.1">
    <property type="nucleotide sequence ID" value="NZ_JAPDRA010000012.1"/>
</dbReference>
<dbReference type="GO" id="GO:0016491">
    <property type="term" value="F:oxidoreductase activity"/>
    <property type="evidence" value="ECO:0007669"/>
    <property type="project" value="UniProtKB-KW"/>
</dbReference>
<dbReference type="EC" id="1.-.-.-" evidence="3"/>
<keyword evidence="4" id="KW-1185">Reference proteome</keyword>
<organism evidence="3 4">
    <name type="scientific">Sphingomonas canadensis</name>
    <dbReference type="NCBI Taxonomy" id="1219257"/>
    <lineage>
        <taxon>Bacteria</taxon>
        <taxon>Pseudomonadati</taxon>
        <taxon>Pseudomonadota</taxon>
        <taxon>Alphaproteobacteria</taxon>
        <taxon>Sphingomonadales</taxon>
        <taxon>Sphingomonadaceae</taxon>
        <taxon>Sphingomonas</taxon>
    </lineage>
</organism>
<evidence type="ECO:0000313" key="3">
    <source>
        <dbReference type="EMBL" id="MFD0948363.1"/>
    </source>
</evidence>
<evidence type="ECO:0000313" key="4">
    <source>
        <dbReference type="Proteomes" id="UP001596977"/>
    </source>
</evidence>
<dbReference type="Gene3D" id="3.30.9.10">
    <property type="entry name" value="D-Amino Acid Oxidase, subunit A, domain 2"/>
    <property type="match status" value="1"/>
</dbReference>
<dbReference type="Proteomes" id="UP001596977">
    <property type="component" value="Unassembled WGS sequence"/>
</dbReference>
<protein>
    <submittedName>
        <fullName evidence="3">NAD(P)/FAD-dependent oxidoreductase</fullName>
        <ecNumber evidence="3">1.-.-.-</ecNumber>
    </submittedName>
</protein>
<name>A0ABW3HDT4_9SPHN</name>
<evidence type="ECO:0000256" key="1">
    <source>
        <dbReference type="ARBA" id="ARBA00023002"/>
    </source>
</evidence>
<dbReference type="InterPro" id="IPR036188">
    <property type="entry name" value="FAD/NAD-bd_sf"/>
</dbReference>
<comment type="caution">
    <text evidence="3">The sequence shown here is derived from an EMBL/GenBank/DDBJ whole genome shotgun (WGS) entry which is preliminary data.</text>
</comment>